<evidence type="ECO:0000256" key="1">
    <source>
        <dbReference type="SAM" id="MobiDB-lite"/>
    </source>
</evidence>
<evidence type="ECO:0000313" key="3">
    <source>
        <dbReference type="Proteomes" id="UP000001075"/>
    </source>
</evidence>
<dbReference type="InterPro" id="IPR042103">
    <property type="entry name" value="SerRS_1_N_sf"/>
</dbReference>
<dbReference type="InParanoid" id="G3HJC2"/>
<dbReference type="STRING" id="10029.G3HJC2"/>
<dbReference type="GO" id="GO:0004812">
    <property type="term" value="F:aminoacyl-tRNA ligase activity"/>
    <property type="evidence" value="ECO:0007669"/>
    <property type="project" value="UniProtKB-KW"/>
</dbReference>
<feature type="compositionally biased region" description="Low complexity" evidence="1">
    <location>
        <begin position="123"/>
        <end position="134"/>
    </location>
</feature>
<proteinExistence type="predicted"/>
<reference evidence="3" key="1">
    <citation type="journal article" date="2011" name="Nat. Biotechnol.">
        <title>The genomic sequence of the Chinese hamster ovary (CHO)-K1 cell line.</title>
        <authorList>
            <person name="Xu X."/>
            <person name="Nagarajan H."/>
            <person name="Lewis N.E."/>
            <person name="Pan S."/>
            <person name="Cai Z."/>
            <person name="Liu X."/>
            <person name="Chen W."/>
            <person name="Xie M."/>
            <person name="Wang W."/>
            <person name="Hammond S."/>
            <person name="Andersen M.R."/>
            <person name="Neff N."/>
            <person name="Passarelli B."/>
            <person name="Koh W."/>
            <person name="Fan H.C."/>
            <person name="Wang J."/>
            <person name="Gui Y."/>
            <person name="Lee K.H."/>
            <person name="Betenbaugh M.J."/>
            <person name="Quake S.R."/>
            <person name="Famili I."/>
            <person name="Palsson B.O."/>
            <person name="Wang J."/>
        </authorList>
    </citation>
    <scope>NUCLEOTIDE SEQUENCE [LARGE SCALE GENOMIC DNA]</scope>
    <source>
        <strain evidence="3">CHO K1 cell line</strain>
    </source>
</reference>
<feature type="compositionally biased region" description="Basic residues" evidence="1">
    <location>
        <begin position="112"/>
        <end position="121"/>
    </location>
</feature>
<dbReference type="EMBL" id="JH000426">
    <property type="protein sequence ID" value="EGV93032.1"/>
    <property type="molecule type" value="Genomic_DNA"/>
</dbReference>
<dbReference type="Proteomes" id="UP000001075">
    <property type="component" value="Unassembled WGS sequence"/>
</dbReference>
<feature type="region of interest" description="Disordered" evidence="1">
    <location>
        <begin position="93"/>
        <end position="134"/>
    </location>
</feature>
<keyword evidence="2" id="KW-0436">Ligase</keyword>
<dbReference type="Gene3D" id="1.10.287.40">
    <property type="entry name" value="Serine-tRNA synthetase, tRNA binding domain"/>
    <property type="match status" value="1"/>
</dbReference>
<protein>
    <submittedName>
        <fullName evidence="2">Seryl-tRNA synthetase, mitochondrial</fullName>
    </submittedName>
</protein>
<accession>G3HJC2</accession>
<dbReference type="AlphaFoldDB" id="G3HJC2"/>
<gene>
    <name evidence="2" type="ORF">I79_010764</name>
</gene>
<keyword evidence="2" id="KW-0030">Aminoacyl-tRNA synthetase</keyword>
<evidence type="ECO:0000313" key="2">
    <source>
        <dbReference type="EMBL" id="EGV93032.1"/>
    </source>
</evidence>
<sequence length="134" mass="14293">MAASMARFVGPFLARRGLRARGRCVGAQNPRRSFAAEKRVRNLLYEHAREGYSELPSLDMESVCACPEATARALELRKGELRPADLPAIVSAPAPAAGAGGGDARVWVPSRGRQRPVHPRPRCTPGAPPAACTP</sequence>
<organism evidence="2 3">
    <name type="scientific">Cricetulus griseus</name>
    <name type="common">Chinese hamster</name>
    <name type="synonym">Cricetulus barabensis griseus</name>
    <dbReference type="NCBI Taxonomy" id="10029"/>
    <lineage>
        <taxon>Eukaryota</taxon>
        <taxon>Metazoa</taxon>
        <taxon>Chordata</taxon>
        <taxon>Craniata</taxon>
        <taxon>Vertebrata</taxon>
        <taxon>Euteleostomi</taxon>
        <taxon>Mammalia</taxon>
        <taxon>Eutheria</taxon>
        <taxon>Euarchontoglires</taxon>
        <taxon>Glires</taxon>
        <taxon>Rodentia</taxon>
        <taxon>Myomorpha</taxon>
        <taxon>Muroidea</taxon>
        <taxon>Cricetidae</taxon>
        <taxon>Cricetinae</taxon>
        <taxon>Cricetulus</taxon>
    </lineage>
</organism>
<name>G3HJC2_CRIGR</name>